<accession>A0A0H5DEP6</accession>
<dbReference type="STRING" id="481446.NIT7645_03691"/>
<dbReference type="RefSeq" id="WP_050672664.1">
    <property type="nucleotide sequence ID" value="NZ_CVRL01000009.1"/>
</dbReference>
<dbReference type="EMBL" id="CVRL01000009">
    <property type="protein sequence ID" value="CRL09965.1"/>
    <property type="molecule type" value="Genomic_DNA"/>
</dbReference>
<name>A0A0H5DEP6_9RHOB</name>
<evidence type="ECO:0000313" key="2">
    <source>
        <dbReference type="Proteomes" id="UP000043764"/>
    </source>
</evidence>
<reference evidence="2" key="1">
    <citation type="submission" date="2015-05" db="EMBL/GenBank/DDBJ databases">
        <authorList>
            <person name="Rodrigo-Torres Lidia"/>
            <person name="Arahal R.David."/>
        </authorList>
    </citation>
    <scope>NUCLEOTIDE SEQUENCE [LARGE SCALE GENOMIC DNA]</scope>
    <source>
        <strain evidence="2">CECT 7321</strain>
    </source>
</reference>
<evidence type="ECO:0000313" key="1">
    <source>
        <dbReference type="EMBL" id="CRL09965.1"/>
    </source>
</evidence>
<keyword evidence="2" id="KW-1185">Reference proteome</keyword>
<dbReference type="AlphaFoldDB" id="A0A0H5DEP6"/>
<dbReference type="Proteomes" id="UP000043764">
    <property type="component" value="Unassembled WGS sequence"/>
</dbReference>
<organism evidence="1 2">
    <name type="scientific">Phaeobacter italicus</name>
    <dbReference type="NCBI Taxonomy" id="481446"/>
    <lineage>
        <taxon>Bacteria</taxon>
        <taxon>Pseudomonadati</taxon>
        <taxon>Pseudomonadota</taxon>
        <taxon>Alphaproteobacteria</taxon>
        <taxon>Rhodobacterales</taxon>
        <taxon>Roseobacteraceae</taxon>
        <taxon>Phaeobacter</taxon>
    </lineage>
</organism>
<sequence>MNSAELERALLKAHAATDTTALIRLYTLAGDQAEVAGEIDRACFYLTHAFVFALEAGAAEADPLNARLAERGRAKRLTF</sequence>
<proteinExistence type="predicted"/>
<protein>
    <submittedName>
        <fullName evidence="1">Uncharacterized protein</fullName>
    </submittedName>
</protein>
<gene>
    <name evidence="1" type="ORF">NIT7321_00802</name>
</gene>